<reference evidence="6 7" key="1">
    <citation type="submission" date="2021-01" db="EMBL/GenBank/DDBJ databases">
        <title>Streptomyces acididurans sp. nov., isolated from a peat swamp forest soil.</title>
        <authorList>
            <person name="Chantavorakit T."/>
            <person name="Duangmal K."/>
        </authorList>
    </citation>
    <scope>NUCLEOTIDE SEQUENCE [LARGE SCALE GENOMIC DNA]</scope>
    <source>
        <strain evidence="6 7">KK5PA1</strain>
    </source>
</reference>
<dbReference type="SMART" id="SM00345">
    <property type="entry name" value="HTH_GNTR"/>
    <property type="match status" value="1"/>
</dbReference>
<feature type="domain" description="HTH gntR-type" evidence="5">
    <location>
        <begin position="1"/>
        <end position="67"/>
    </location>
</feature>
<name>A0ABS2TQU9_9ACTN</name>
<dbReference type="SMART" id="SM00895">
    <property type="entry name" value="FCD"/>
    <property type="match status" value="1"/>
</dbReference>
<dbReference type="Gene3D" id="1.20.120.530">
    <property type="entry name" value="GntR ligand-binding domain-like"/>
    <property type="match status" value="1"/>
</dbReference>
<dbReference type="PROSITE" id="PS50949">
    <property type="entry name" value="HTH_GNTR"/>
    <property type="match status" value="1"/>
</dbReference>
<feature type="region of interest" description="Disordered" evidence="4">
    <location>
        <begin position="206"/>
        <end position="255"/>
    </location>
</feature>
<evidence type="ECO:0000259" key="5">
    <source>
        <dbReference type="PROSITE" id="PS50949"/>
    </source>
</evidence>
<keyword evidence="1" id="KW-0805">Transcription regulation</keyword>
<accession>A0ABS2TQU9</accession>
<dbReference type="InterPro" id="IPR011711">
    <property type="entry name" value="GntR_C"/>
</dbReference>
<dbReference type="Gene3D" id="1.10.10.10">
    <property type="entry name" value="Winged helix-like DNA-binding domain superfamily/Winged helix DNA-binding domain"/>
    <property type="match status" value="1"/>
</dbReference>
<keyword evidence="7" id="KW-1185">Reference proteome</keyword>
<sequence>MLSDRVYARLRRAIMRGEFTPGQALKPQELATALGVSLAVVREALLRAVGDGIADRLPNRGFAVPAFSDRRWQETAEARRAVEPAALRMAIARGDLDWEARVRAAHHRLAGTPPYVAGEGGYPSEAWSRAHHAFHRTLLEGCGNSVLLDTFERMWTASELARRWSVLRTPDRDHATEHRQLEEAALARDADRAAELLARHLTLTAEGLTGPSPDSWEPAAAGQPLGRPAAVHPAAGTSATGRRAAVDADGEPEAP</sequence>
<dbReference type="Proteomes" id="UP000749040">
    <property type="component" value="Unassembled WGS sequence"/>
</dbReference>
<evidence type="ECO:0000256" key="2">
    <source>
        <dbReference type="ARBA" id="ARBA00023125"/>
    </source>
</evidence>
<dbReference type="PANTHER" id="PTHR43537:SF24">
    <property type="entry name" value="GLUCONATE OPERON TRANSCRIPTIONAL REPRESSOR"/>
    <property type="match status" value="1"/>
</dbReference>
<dbReference type="Pfam" id="PF00392">
    <property type="entry name" value="GntR"/>
    <property type="match status" value="1"/>
</dbReference>
<dbReference type="Pfam" id="PF07729">
    <property type="entry name" value="FCD"/>
    <property type="match status" value="1"/>
</dbReference>
<evidence type="ECO:0000313" key="7">
    <source>
        <dbReference type="Proteomes" id="UP000749040"/>
    </source>
</evidence>
<evidence type="ECO:0000256" key="1">
    <source>
        <dbReference type="ARBA" id="ARBA00023015"/>
    </source>
</evidence>
<dbReference type="InterPro" id="IPR036388">
    <property type="entry name" value="WH-like_DNA-bd_sf"/>
</dbReference>
<proteinExistence type="predicted"/>
<keyword evidence="3" id="KW-0804">Transcription</keyword>
<protein>
    <submittedName>
        <fullName evidence="6">GntR family transcriptional regulator</fullName>
    </submittedName>
</protein>
<evidence type="ECO:0000256" key="3">
    <source>
        <dbReference type="ARBA" id="ARBA00023163"/>
    </source>
</evidence>
<dbReference type="InterPro" id="IPR008920">
    <property type="entry name" value="TF_FadR/GntR_C"/>
</dbReference>
<dbReference type="EMBL" id="JADKYB010000006">
    <property type="protein sequence ID" value="MBM9505452.1"/>
    <property type="molecule type" value="Genomic_DNA"/>
</dbReference>
<dbReference type="SUPFAM" id="SSF48008">
    <property type="entry name" value="GntR ligand-binding domain-like"/>
    <property type="match status" value="1"/>
</dbReference>
<dbReference type="CDD" id="cd07377">
    <property type="entry name" value="WHTH_GntR"/>
    <property type="match status" value="1"/>
</dbReference>
<organism evidence="6 7">
    <name type="scientific">Actinacidiphila acididurans</name>
    <dbReference type="NCBI Taxonomy" id="2784346"/>
    <lineage>
        <taxon>Bacteria</taxon>
        <taxon>Bacillati</taxon>
        <taxon>Actinomycetota</taxon>
        <taxon>Actinomycetes</taxon>
        <taxon>Kitasatosporales</taxon>
        <taxon>Streptomycetaceae</taxon>
        <taxon>Actinacidiphila</taxon>
    </lineage>
</organism>
<evidence type="ECO:0000256" key="4">
    <source>
        <dbReference type="SAM" id="MobiDB-lite"/>
    </source>
</evidence>
<keyword evidence="2" id="KW-0238">DNA-binding</keyword>
<dbReference type="InterPro" id="IPR000524">
    <property type="entry name" value="Tscrpt_reg_HTH_GntR"/>
</dbReference>
<feature type="compositionally biased region" description="Low complexity" evidence="4">
    <location>
        <begin position="234"/>
        <end position="243"/>
    </location>
</feature>
<dbReference type="PANTHER" id="PTHR43537">
    <property type="entry name" value="TRANSCRIPTIONAL REGULATOR, GNTR FAMILY"/>
    <property type="match status" value="1"/>
</dbReference>
<gene>
    <name evidence="6" type="ORF">ITX44_13015</name>
</gene>
<evidence type="ECO:0000313" key="6">
    <source>
        <dbReference type="EMBL" id="MBM9505452.1"/>
    </source>
</evidence>
<dbReference type="SUPFAM" id="SSF46785">
    <property type="entry name" value="Winged helix' DNA-binding domain"/>
    <property type="match status" value="1"/>
</dbReference>
<dbReference type="InterPro" id="IPR036390">
    <property type="entry name" value="WH_DNA-bd_sf"/>
</dbReference>
<comment type="caution">
    <text evidence="6">The sequence shown here is derived from an EMBL/GenBank/DDBJ whole genome shotgun (WGS) entry which is preliminary data.</text>
</comment>